<dbReference type="EMBL" id="CAJSLV010000049">
    <property type="protein sequence ID" value="CAG6393414.1"/>
    <property type="molecule type" value="Genomic_DNA"/>
</dbReference>
<proteinExistence type="predicted"/>
<dbReference type="Proteomes" id="UP001152519">
    <property type="component" value="Unassembled WGS sequence"/>
</dbReference>
<sequence>MSVRPRGGVPNDGGVVGAWQLPRLYDPAACSRRRIHPHVLTRPARAEAYGRRTARTDRRAPHTHSFG</sequence>
<evidence type="ECO:0000313" key="2">
    <source>
        <dbReference type="EMBL" id="CAG6393414.1"/>
    </source>
</evidence>
<evidence type="ECO:0000256" key="1">
    <source>
        <dbReference type="SAM" id="MobiDB-lite"/>
    </source>
</evidence>
<reference evidence="2" key="1">
    <citation type="submission" date="2021-05" db="EMBL/GenBank/DDBJ databases">
        <authorList>
            <person name="Arsene-Ploetze F."/>
        </authorList>
    </citation>
    <scope>NUCLEOTIDE SEQUENCE</scope>
    <source>
        <strain evidence="2">DSM 42138</strain>
    </source>
</reference>
<comment type="caution">
    <text evidence="2">The sequence shown here is derived from an EMBL/GenBank/DDBJ whole genome shotgun (WGS) entry which is preliminary data.</text>
</comment>
<dbReference type="AlphaFoldDB" id="A0A9W4E517"/>
<feature type="compositionally biased region" description="Basic and acidic residues" evidence="1">
    <location>
        <begin position="44"/>
        <end position="60"/>
    </location>
</feature>
<evidence type="ECO:0000313" key="3">
    <source>
        <dbReference type="Proteomes" id="UP001152519"/>
    </source>
</evidence>
<organism evidence="2 3">
    <name type="scientific">Actinacidiphila cocklensis</name>
    <dbReference type="NCBI Taxonomy" id="887465"/>
    <lineage>
        <taxon>Bacteria</taxon>
        <taxon>Bacillati</taxon>
        <taxon>Actinomycetota</taxon>
        <taxon>Actinomycetes</taxon>
        <taxon>Kitasatosporales</taxon>
        <taxon>Streptomycetaceae</taxon>
        <taxon>Actinacidiphila</taxon>
    </lineage>
</organism>
<feature type="region of interest" description="Disordered" evidence="1">
    <location>
        <begin position="39"/>
        <end position="67"/>
    </location>
</feature>
<protein>
    <submittedName>
        <fullName evidence="2">Uncharacterized protein</fullName>
    </submittedName>
</protein>
<gene>
    <name evidence="2" type="ORF">SCOCK_200026</name>
</gene>
<accession>A0A9W4E517</accession>
<keyword evidence="3" id="KW-1185">Reference proteome</keyword>
<name>A0A9W4E517_9ACTN</name>